<keyword evidence="2" id="KW-0812">Transmembrane</keyword>
<protein>
    <submittedName>
        <fullName evidence="3">C-C motif chemokine 7</fullName>
    </submittedName>
</protein>
<dbReference type="EMBL" id="JACTAM010000013">
    <property type="protein sequence ID" value="KAI2657694.1"/>
    <property type="molecule type" value="Genomic_DNA"/>
</dbReference>
<evidence type="ECO:0000313" key="4">
    <source>
        <dbReference type="Proteomes" id="UP000830375"/>
    </source>
</evidence>
<keyword evidence="4" id="KW-1185">Reference proteome</keyword>
<accession>A0ABQ8M485</accession>
<dbReference type="Proteomes" id="UP000830375">
    <property type="component" value="Unassembled WGS sequence"/>
</dbReference>
<feature type="transmembrane region" description="Helical" evidence="2">
    <location>
        <begin position="380"/>
        <end position="400"/>
    </location>
</feature>
<gene>
    <name evidence="3" type="ORF">H4Q32_009074</name>
</gene>
<sequence>MILPILLEQGDRSLINCLCTLYHAGLNTTTQKHGRHGQRHQPHSRLRAHRRKAKAHRNRQAIARESDRAKELEPDPSDQRREPATLHTTVDEAGEYEGMEESPAHCTIAGGQLPLDSEDFIDFDLDLHHPWSPPLASECRTPPRLVDPVAPPWLLAPSSLWWPVSPPALQGSLVLPSSPSLIINHPSPRDSTPLAASCPSVPQAPPFFQVHLGPLLLRLHSSLPDPASTVGQPPGVISPCSTMAPLSVSSTVGHLHGCALGPTWLLLLPPVFSLGPPFVFSTLAPSVPILGPPSVWSAVVPPGPSVAPPSIVTNLVVRLPSCLPFASALSPAQTPSLALCPSCLGMRLHLRGGGTHLRPQDITSFSHCAGVILIHSYSTLFNSLVTVVGFFAITLSPNIFNQWDRSMKKLQANWELLAVKELYVAEGGSDKHLNAPCHVSV</sequence>
<evidence type="ECO:0000313" key="3">
    <source>
        <dbReference type="EMBL" id="KAI2657694.1"/>
    </source>
</evidence>
<evidence type="ECO:0000256" key="1">
    <source>
        <dbReference type="SAM" id="MobiDB-lite"/>
    </source>
</evidence>
<keyword evidence="2" id="KW-1133">Transmembrane helix</keyword>
<evidence type="ECO:0000256" key="2">
    <source>
        <dbReference type="SAM" id="Phobius"/>
    </source>
</evidence>
<reference evidence="3 4" key="1">
    <citation type="submission" date="2022-01" db="EMBL/GenBank/DDBJ databases">
        <title>A high-quality chromosome-level genome assembly of rohu carp, Labeo rohita.</title>
        <authorList>
            <person name="Arick M.A. II"/>
            <person name="Hsu C.-Y."/>
            <person name="Magbanua Z."/>
            <person name="Pechanova O."/>
            <person name="Grover C."/>
            <person name="Miller E."/>
            <person name="Thrash A."/>
            <person name="Ezzel L."/>
            <person name="Alam S."/>
            <person name="Benzie J."/>
            <person name="Hamilton M."/>
            <person name="Karsi A."/>
            <person name="Lawrence M.L."/>
            <person name="Peterson D.G."/>
        </authorList>
    </citation>
    <scope>NUCLEOTIDE SEQUENCE [LARGE SCALE GENOMIC DNA]</scope>
    <source>
        <strain evidence="4">BAU-BD-2019</strain>
        <tissue evidence="3">Blood</tissue>
    </source>
</reference>
<feature type="compositionally biased region" description="Basic and acidic residues" evidence="1">
    <location>
        <begin position="62"/>
        <end position="84"/>
    </location>
</feature>
<feature type="region of interest" description="Disordered" evidence="1">
    <location>
        <begin position="30"/>
        <end position="101"/>
    </location>
</feature>
<comment type="caution">
    <text evidence="3">The sequence shown here is derived from an EMBL/GenBank/DDBJ whole genome shotgun (WGS) entry which is preliminary data.</text>
</comment>
<name>A0ABQ8M485_LABRO</name>
<proteinExistence type="predicted"/>
<keyword evidence="2" id="KW-0472">Membrane</keyword>
<organism evidence="3 4">
    <name type="scientific">Labeo rohita</name>
    <name type="common">Indian major carp</name>
    <name type="synonym">Cyprinus rohita</name>
    <dbReference type="NCBI Taxonomy" id="84645"/>
    <lineage>
        <taxon>Eukaryota</taxon>
        <taxon>Metazoa</taxon>
        <taxon>Chordata</taxon>
        <taxon>Craniata</taxon>
        <taxon>Vertebrata</taxon>
        <taxon>Euteleostomi</taxon>
        <taxon>Actinopterygii</taxon>
        <taxon>Neopterygii</taxon>
        <taxon>Teleostei</taxon>
        <taxon>Ostariophysi</taxon>
        <taxon>Cypriniformes</taxon>
        <taxon>Cyprinidae</taxon>
        <taxon>Labeoninae</taxon>
        <taxon>Labeonini</taxon>
        <taxon>Labeo</taxon>
    </lineage>
</organism>
<feature type="compositionally biased region" description="Basic residues" evidence="1">
    <location>
        <begin position="32"/>
        <end position="59"/>
    </location>
</feature>